<dbReference type="InterPro" id="IPR003722">
    <property type="entry name" value="Cbl_synth_CobH/CbiC"/>
</dbReference>
<sequence length="209" mass="22892">MGYHKSTKDKDQLLWIEQRLAEEYPELEELEETFQWMLKRVLLVTADFDYLETIQSSNQAIEAIQEVFRKKGTIFTDTTMVLGGFRTSLLDKLGVQYRCLVNNPEIFKEAKEKGITRSMAAVEHAAALPGPKLFVFGNAPTSIFKVLELVDQGQLDPVPVIGVPVGFVGAAESKAQLHASSLPAIVALGRKGGSTVAAAIVNALAERMG</sequence>
<keyword evidence="4 6" id="KW-0413">Isomerase</keyword>
<dbReference type="RefSeq" id="WP_160331937.1">
    <property type="nucleotide sequence ID" value="NZ_WSRS01000001.1"/>
</dbReference>
<comment type="similarity">
    <text evidence="2">Belongs to the CobH/CbiC family.</text>
</comment>
<evidence type="ECO:0000313" key="7">
    <source>
        <dbReference type="EMBL" id="NYS95650.1"/>
    </source>
</evidence>
<protein>
    <submittedName>
        <fullName evidence="6">Precorrin-8X methylmutase</fullName>
        <ecNumber evidence="6">5.4.99.61</ecNumber>
    </submittedName>
</protein>
<dbReference type="PANTHER" id="PTHR43588">
    <property type="entry name" value="COBALT-PRECORRIN-8 METHYLMUTASE"/>
    <property type="match status" value="1"/>
</dbReference>
<comment type="pathway">
    <text evidence="1">Cofactor biosynthesis; adenosylcobalamin biosynthesis.</text>
</comment>
<organism evidence="6 8">
    <name type="scientific">Streptococcus danieliae</name>
    <dbReference type="NCBI Taxonomy" id="747656"/>
    <lineage>
        <taxon>Bacteria</taxon>
        <taxon>Bacillati</taxon>
        <taxon>Bacillota</taxon>
        <taxon>Bacilli</taxon>
        <taxon>Lactobacillales</taxon>
        <taxon>Streptococcaceae</taxon>
        <taxon>Streptococcus</taxon>
    </lineage>
</organism>
<dbReference type="EMBL" id="WSRS01000001">
    <property type="protein sequence ID" value="MVX58104.1"/>
    <property type="molecule type" value="Genomic_DNA"/>
</dbReference>
<evidence type="ECO:0000313" key="6">
    <source>
        <dbReference type="EMBL" id="MVX58104.1"/>
    </source>
</evidence>
<dbReference type="Proteomes" id="UP000589521">
    <property type="component" value="Unassembled WGS sequence"/>
</dbReference>
<dbReference type="OrthoDB" id="9780708at2"/>
<dbReference type="PANTHER" id="PTHR43588:SF1">
    <property type="entry name" value="COBALT-PRECORRIN-8 METHYLMUTASE"/>
    <property type="match status" value="1"/>
</dbReference>
<dbReference type="Gene3D" id="3.40.50.10230">
    <property type="entry name" value="Cobalamin biosynthesis CobH/CbiC, precorrin-8X methylmutase"/>
    <property type="match status" value="1"/>
</dbReference>
<dbReference type="GO" id="GO:0009236">
    <property type="term" value="P:cobalamin biosynthetic process"/>
    <property type="evidence" value="ECO:0007669"/>
    <property type="project" value="UniProtKB-UniPathway"/>
</dbReference>
<dbReference type="SUPFAM" id="SSF63965">
    <property type="entry name" value="Precorrin-8X methylmutase CbiC/CobH"/>
    <property type="match status" value="1"/>
</dbReference>
<evidence type="ECO:0000313" key="8">
    <source>
        <dbReference type="Proteomes" id="UP000461595"/>
    </source>
</evidence>
<dbReference type="EMBL" id="JACBXX010000022">
    <property type="protein sequence ID" value="NYS95650.1"/>
    <property type="molecule type" value="Genomic_DNA"/>
</dbReference>
<accession>A0A7X3KBE7</accession>
<dbReference type="AlphaFoldDB" id="A0A7X3KBE7"/>
<keyword evidence="3" id="KW-0169">Cobalamin biosynthesis</keyword>
<dbReference type="Pfam" id="PF02570">
    <property type="entry name" value="CbiC"/>
    <property type="match status" value="1"/>
</dbReference>
<evidence type="ECO:0000256" key="1">
    <source>
        <dbReference type="ARBA" id="ARBA00004953"/>
    </source>
</evidence>
<feature type="domain" description="Cobalamin biosynthesis precorrin-8X methylmutase CobH/CbiC" evidence="5">
    <location>
        <begin position="26"/>
        <end position="206"/>
    </location>
</feature>
<gene>
    <name evidence="6" type="primary">cbiC</name>
    <name evidence="6" type="ORF">E5983_00235</name>
    <name evidence="7" type="ORF">HZY94_00255</name>
</gene>
<dbReference type="Proteomes" id="UP000461595">
    <property type="component" value="Unassembled WGS sequence"/>
</dbReference>
<comment type="caution">
    <text evidence="6">The sequence shown here is derived from an EMBL/GenBank/DDBJ whole genome shotgun (WGS) entry which is preliminary data.</text>
</comment>
<evidence type="ECO:0000259" key="5">
    <source>
        <dbReference type="Pfam" id="PF02570"/>
    </source>
</evidence>
<proteinExistence type="inferred from homology"/>
<name>A0A7X3KBE7_9STRE</name>
<dbReference type="InterPro" id="IPR036588">
    <property type="entry name" value="CobH/CbiC_sf"/>
</dbReference>
<dbReference type="EC" id="5.4.99.61" evidence="6"/>
<evidence type="ECO:0000256" key="4">
    <source>
        <dbReference type="ARBA" id="ARBA00023235"/>
    </source>
</evidence>
<dbReference type="GO" id="GO:0016993">
    <property type="term" value="F:precorrin-8X methylmutase activity"/>
    <property type="evidence" value="ECO:0007669"/>
    <property type="project" value="UniProtKB-EC"/>
</dbReference>
<reference evidence="6 8" key="1">
    <citation type="submission" date="2019-12" db="EMBL/GenBank/DDBJ databases">
        <title>Microbes associate with the intestines of laboratory mice.</title>
        <authorList>
            <person name="Navarre W."/>
            <person name="Wong E."/>
        </authorList>
    </citation>
    <scope>NUCLEOTIDE SEQUENCE [LARGE SCALE GENOMIC DNA]</scope>
    <source>
        <strain evidence="6 8">NM51_B2-22</strain>
    </source>
</reference>
<dbReference type="UniPathway" id="UPA00148"/>
<evidence type="ECO:0000313" key="9">
    <source>
        <dbReference type="Proteomes" id="UP000589521"/>
    </source>
</evidence>
<evidence type="ECO:0000256" key="2">
    <source>
        <dbReference type="ARBA" id="ARBA00009774"/>
    </source>
</evidence>
<reference evidence="7 9" key="2">
    <citation type="submission" date="2020-07" db="EMBL/GenBank/DDBJ databases">
        <title>MOT database genomes.</title>
        <authorList>
            <person name="Joseph S."/>
            <person name="Aduse-Opoku J."/>
            <person name="Hashim A."/>
            <person name="Wade W."/>
            <person name="Curtis M."/>
        </authorList>
    </citation>
    <scope>NUCLEOTIDE SEQUENCE [LARGE SCALE GENOMIC DNA]</scope>
    <source>
        <strain evidence="7 9">STR</strain>
    </source>
</reference>
<evidence type="ECO:0000256" key="3">
    <source>
        <dbReference type="ARBA" id="ARBA00022573"/>
    </source>
</evidence>